<gene>
    <name evidence="1" type="ORF">S01H1_55724</name>
</gene>
<comment type="caution">
    <text evidence="1">The sequence shown here is derived from an EMBL/GenBank/DDBJ whole genome shotgun (WGS) entry which is preliminary data.</text>
</comment>
<dbReference type="EMBL" id="BARS01036237">
    <property type="protein sequence ID" value="GAG27037.1"/>
    <property type="molecule type" value="Genomic_DNA"/>
</dbReference>
<feature type="non-terminal residue" evidence="1">
    <location>
        <position position="85"/>
    </location>
</feature>
<name>X0WV22_9ZZZZ</name>
<protein>
    <submittedName>
        <fullName evidence="1">Uncharacterized protein</fullName>
    </submittedName>
</protein>
<sequence>MVMPDKTFESQEEFVDAVLDTYVCLPETPNRARRDDRYLAIKLYRQAIPLFQVKAAMLLATARRNFREPEAEPLEPIRSQGRIQA</sequence>
<accession>X0WV22</accession>
<reference evidence="1" key="1">
    <citation type="journal article" date="2014" name="Front. Microbiol.">
        <title>High frequency of phylogenetically diverse reductive dehalogenase-homologous genes in deep subseafloor sedimentary metagenomes.</title>
        <authorList>
            <person name="Kawai M."/>
            <person name="Futagami T."/>
            <person name="Toyoda A."/>
            <person name="Takaki Y."/>
            <person name="Nishi S."/>
            <person name="Hori S."/>
            <person name="Arai W."/>
            <person name="Tsubouchi T."/>
            <person name="Morono Y."/>
            <person name="Uchiyama I."/>
            <person name="Ito T."/>
            <person name="Fujiyama A."/>
            <person name="Inagaki F."/>
            <person name="Takami H."/>
        </authorList>
    </citation>
    <scope>NUCLEOTIDE SEQUENCE</scope>
    <source>
        <strain evidence="1">Expedition CK06-06</strain>
    </source>
</reference>
<proteinExistence type="predicted"/>
<dbReference type="AlphaFoldDB" id="X0WV22"/>
<organism evidence="1">
    <name type="scientific">marine sediment metagenome</name>
    <dbReference type="NCBI Taxonomy" id="412755"/>
    <lineage>
        <taxon>unclassified sequences</taxon>
        <taxon>metagenomes</taxon>
        <taxon>ecological metagenomes</taxon>
    </lineage>
</organism>
<evidence type="ECO:0000313" key="1">
    <source>
        <dbReference type="EMBL" id="GAG27037.1"/>
    </source>
</evidence>